<evidence type="ECO:0000313" key="2">
    <source>
        <dbReference type="Proteomes" id="UP000077173"/>
    </source>
</evidence>
<proteinExistence type="predicted"/>
<dbReference type="Proteomes" id="UP000077173">
    <property type="component" value="Unassembled WGS sequence"/>
</dbReference>
<keyword evidence="2" id="KW-1185">Reference proteome</keyword>
<sequence>MTATRSLNEAESKDQFFQELAELSERMIAAHGKEFSMGALVLAARFIAENKPFERSAATQGFC</sequence>
<reference evidence="1 2" key="1">
    <citation type="submission" date="2016-02" db="EMBL/GenBank/DDBJ databases">
        <title>Draft genome sequence of the strain BR 10247T Bradyrhizobium neotropicale isolated from nodules of Centrolobium paraense.</title>
        <authorList>
            <person name="Simoes-Araujo J.L."/>
            <person name="Barauna A.C."/>
            <person name="Silva K."/>
            <person name="Zilli J.E."/>
        </authorList>
    </citation>
    <scope>NUCLEOTIDE SEQUENCE [LARGE SCALE GENOMIC DNA]</scope>
    <source>
        <strain evidence="1 2">BR 10247</strain>
    </source>
</reference>
<gene>
    <name evidence="1" type="ORF">AXW67_02620</name>
</gene>
<accession>A0A176ZDX4</accession>
<organism evidence="1 2">
    <name type="scientific">Bradyrhizobium neotropicale</name>
    <dbReference type="NCBI Taxonomy" id="1497615"/>
    <lineage>
        <taxon>Bacteria</taxon>
        <taxon>Pseudomonadati</taxon>
        <taxon>Pseudomonadota</taxon>
        <taxon>Alphaproteobacteria</taxon>
        <taxon>Hyphomicrobiales</taxon>
        <taxon>Nitrobacteraceae</taxon>
        <taxon>Bradyrhizobium</taxon>
    </lineage>
</organism>
<dbReference type="EMBL" id="LSEF01000032">
    <property type="protein sequence ID" value="OAF18748.1"/>
    <property type="molecule type" value="Genomic_DNA"/>
</dbReference>
<dbReference type="GeneID" id="32584862"/>
<protein>
    <submittedName>
        <fullName evidence="1">Uncharacterized protein</fullName>
    </submittedName>
</protein>
<comment type="caution">
    <text evidence="1">The sequence shown here is derived from an EMBL/GenBank/DDBJ whole genome shotgun (WGS) entry which is preliminary data.</text>
</comment>
<dbReference type="AlphaFoldDB" id="A0A176ZDX4"/>
<evidence type="ECO:0000313" key="1">
    <source>
        <dbReference type="EMBL" id="OAF18748.1"/>
    </source>
</evidence>
<name>A0A176ZDX4_9BRAD</name>